<evidence type="ECO:0000313" key="1">
    <source>
        <dbReference type="EMBL" id="TVY09880.1"/>
    </source>
</evidence>
<protein>
    <submittedName>
        <fullName evidence="1">Uncharacterized protein</fullName>
    </submittedName>
</protein>
<dbReference type="Proteomes" id="UP000317036">
    <property type="component" value="Unassembled WGS sequence"/>
</dbReference>
<reference evidence="1 2" key="1">
    <citation type="submission" date="2019-07" db="EMBL/GenBank/DDBJ databases">
        <authorList>
            <person name="Kim J."/>
        </authorList>
    </citation>
    <scope>NUCLEOTIDE SEQUENCE [LARGE SCALE GENOMIC DNA]</scope>
    <source>
        <strain evidence="1 2">JC52</strain>
    </source>
</reference>
<dbReference type="RefSeq" id="WP_144846424.1">
    <property type="nucleotide sequence ID" value="NZ_VNJI01000011.1"/>
</dbReference>
<keyword evidence="2" id="KW-1185">Reference proteome</keyword>
<dbReference type="EMBL" id="VNJI01000011">
    <property type="protein sequence ID" value="TVY09880.1"/>
    <property type="molecule type" value="Genomic_DNA"/>
</dbReference>
<name>A0A559KCM8_9BACL</name>
<accession>A0A559KCM8</accession>
<organism evidence="1 2">
    <name type="scientific">Paenibacillus cremeus</name>
    <dbReference type="NCBI Taxonomy" id="2163881"/>
    <lineage>
        <taxon>Bacteria</taxon>
        <taxon>Bacillati</taxon>
        <taxon>Bacillota</taxon>
        <taxon>Bacilli</taxon>
        <taxon>Bacillales</taxon>
        <taxon>Paenibacillaceae</taxon>
        <taxon>Paenibacillus</taxon>
    </lineage>
</organism>
<gene>
    <name evidence="1" type="ORF">FPZ49_10940</name>
</gene>
<proteinExistence type="predicted"/>
<dbReference type="OrthoDB" id="2891814at2"/>
<comment type="caution">
    <text evidence="1">The sequence shown here is derived from an EMBL/GenBank/DDBJ whole genome shotgun (WGS) entry which is preliminary data.</text>
</comment>
<sequence length="189" mass="22003">MKFKIGDKVKFNKRGLDIFFKQHEPEHADDIKYYTNRVAVVEQIPSGSQLYLTIVFENGKDFPVSEEEIIQAYESDIPLNYPSEEPVQAGYFEQMGLNIGQLVDKKQLAYGDSVEKSYRLMQIFLEKWRNEDGTYTISDALLKHLLLMVRVIDKQNRIFNNPETDLMDENCYLDITGYGLLGQRMVDKN</sequence>
<evidence type="ECO:0000313" key="2">
    <source>
        <dbReference type="Proteomes" id="UP000317036"/>
    </source>
</evidence>
<dbReference type="AlphaFoldDB" id="A0A559KCM8"/>